<keyword evidence="3" id="KW-1185">Reference proteome</keyword>
<evidence type="ECO:0000313" key="3">
    <source>
        <dbReference type="Proteomes" id="UP001239994"/>
    </source>
</evidence>
<dbReference type="GO" id="GO:0008017">
    <property type="term" value="F:microtubule binding"/>
    <property type="evidence" value="ECO:0007669"/>
    <property type="project" value="TreeGrafter"/>
</dbReference>
<comment type="caution">
    <text evidence="2">The sequence shown here is derived from an EMBL/GenBank/DDBJ whole genome shotgun (WGS) entry which is preliminary data.</text>
</comment>
<feature type="compositionally biased region" description="Basic and acidic residues" evidence="1">
    <location>
        <begin position="102"/>
        <end position="113"/>
    </location>
</feature>
<feature type="compositionally biased region" description="Basic and acidic residues" evidence="1">
    <location>
        <begin position="246"/>
        <end position="267"/>
    </location>
</feature>
<dbReference type="GO" id="GO:0035869">
    <property type="term" value="C:ciliary transition zone"/>
    <property type="evidence" value="ECO:0007669"/>
    <property type="project" value="TreeGrafter"/>
</dbReference>
<feature type="region of interest" description="Disordered" evidence="1">
    <location>
        <begin position="88"/>
        <end position="267"/>
    </location>
</feature>
<dbReference type="GO" id="GO:0036064">
    <property type="term" value="C:ciliary basal body"/>
    <property type="evidence" value="ECO:0007669"/>
    <property type="project" value="TreeGrafter"/>
</dbReference>
<dbReference type="PANTHER" id="PTHR31022:SF6">
    <property type="entry name" value="CENTRIOLE, CILIA AND SPINDLE-ASSOCIATED PROTEIN"/>
    <property type="match status" value="1"/>
</dbReference>
<protein>
    <recommendedName>
        <fullName evidence="4">Centriole, cilia and spindle-associated protein a</fullName>
    </recommendedName>
</protein>
<feature type="region of interest" description="Disordered" evidence="1">
    <location>
        <begin position="64"/>
        <end position="83"/>
    </location>
</feature>
<reference evidence="2" key="1">
    <citation type="submission" date="2023-03" db="EMBL/GenBank/DDBJ databases">
        <title>Electrophorus voltai genome.</title>
        <authorList>
            <person name="Bian C."/>
        </authorList>
    </citation>
    <scope>NUCLEOTIDE SEQUENCE</scope>
    <source>
        <strain evidence="2">CB-2022</strain>
        <tissue evidence="2">Muscle</tissue>
    </source>
</reference>
<name>A0AAD9E3J6_9TELE</name>
<sequence length="296" mass="33921">SCLHLLPVRYKPGQMTSNTGAAKKIRTEYMKKFRDPKWETFSKCYEDSLKYRLSRRLMEQTHRPLFGDGWESGTNSSSTSSPRLRIAVESSGSKPHTSSSESKCETVDVHDSWETQVNGEVHTDASAVENSRPTENDHQHMINNGSLELVGRRGPKNRPTRSETNQRQHEPDTDDSSGSALRPQSHTRSQPPGGAKEGGPRRESRRPLVRHEWTERNMGLRERKRTSMRTSVSAAEIHQPEVSAQTRRDSEKNRGRTSDRRRARSADLEKLRRAEVAVVDDCWMTEYMRCFSSRLR</sequence>
<dbReference type="Proteomes" id="UP001239994">
    <property type="component" value="Unassembled WGS sequence"/>
</dbReference>
<dbReference type="PANTHER" id="PTHR31022">
    <property type="entry name" value="CENTRIOLE, CILIA AND SPINDLE-ASSOCIATED PROTEIN"/>
    <property type="match status" value="1"/>
</dbReference>
<accession>A0AAD9E3J6</accession>
<feature type="compositionally biased region" description="Polar residues" evidence="1">
    <location>
        <begin position="176"/>
        <end position="190"/>
    </location>
</feature>
<dbReference type="GO" id="GO:0005814">
    <property type="term" value="C:centriole"/>
    <property type="evidence" value="ECO:0007669"/>
    <property type="project" value="TreeGrafter"/>
</dbReference>
<feature type="compositionally biased region" description="Polar residues" evidence="1">
    <location>
        <begin position="90"/>
        <end position="101"/>
    </location>
</feature>
<evidence type="ECO:0000256" key="1">
    <source>
        <dbReference type="SAM" id="MobiDB-lite"/>
    </source>
</evidence>
<dbReference type="InterPro" id="IPR029774">
    <property type="entry name" value="CSAP"/>
</dbReference>
<dbReference type="EMBL" id="JAROKS010000006">
    <property type="protein sequence ID" value="KAK1803058.1"/>
    <property type="molecule type" value="Genomic_DNA"/>
</dbReference>
<feature type="compositionally biased region" description="Low complexity" evidence="1">
    <location>
        <begin position="72"/>
        <end position="81"/>
    </location>
</feature>
<organism evidence="2 3">
    <name type="scientific">Electrophorus voltai</name>
    <dbReference type="NCBI Taxonomy" id="2609070"/>
    <lineage>
        <taxon>Eukaryota</taxon>
        <taxon>Metazoa</taxon>
        <taxon>Chordata</taxon>
        <taxon>Craniata</taxon>
        <taxon>Vertebrata</taxon>
        <taxon>Euteleostomi</taxon>
        <taxon>Actinopterygii</taxon>
        <taxon>Neopterygii</taxon>
        <taxon>Teleostei</taxon>
        <taxon>Ostariophysi</taxon>
        <taxon>Gymnotiformes</taxon>
        <taxon>Gymnotoidei</taxon>
        <taxon>Gymnotidae</taxon>
        <taxon>Electrophorus</taxon>
    </lineage>
</organism>
<dbReference type="GO" id="GO:1901673">
    <property type="term" value="P:regulation of mitotic spindle assembly"/>
    <property type="evidence" value="ECO:0007669"/>
    <property type="project" value="TreeGrafter"/>
</dbReference>
<feature type="non-terminal residue" evidence="2">
    <location>
        <position position="1"/>
    </location>
</feature>
<dbReference type="GO" id="GO:0005819">
    <property type="term" value="C:spindle"/>
    <property type="evidence" value="ECO:0007669"/>
    <property type="project" value="TreeGrafter"/>
</dbReference>
<proteinExistence type="predicted"/>
<evidence type="ECO:0008006" key="4">
    <source>
        <dbReference type="Google" id="ProtNLM"/>
    </source>
</evidence>
<feature type="compositionally biased region" description="Basic and acidic residues" evidence="1">
    <location>
        <begin position="160"/>
        <end position="171"/>
    </location>
</feature>
<evidence type="ECO:0000313" key="2">
    <source>
        <dbReference type="EMBL" id="KAK1803058.1"/>
    </source>
</evidence>
<dbReference type="Pfam" id="PF15748">
    <property type="entry name" value="CCSAP"/>
    <property type="match status" value="1"/>
</dbReference>
<gene>
    <name evidence="2" type="ORF">P4O66_021596</name>
</gene>
<dbReference type="AlphaFoldDB" id="A0AAD9E3J6"/>
<feature type="compositionally biased region" description="Basic and acidic residues" evidence="1">
    <location>
        <begin position="198"/>
        <end position="221"/>
    </location>
</feature>